<proteinExistence type="predicted"/>
<dbReference type="Proteomes" id="UP001300745">
    <property type="component" value="Unassembled WGS sequence"/>
</dbReference>
<dbReference type="RefSeq" id="WP_265995692.1">
    <property type="nucleotide sequence ID" value="NZ_JAPJDN010000004.1"/>
</dbReference>
<evidence type="ECO:0000256" key="1">
    <source>
        <dbReference type="SAM" id="MobiDB-lite"/>
    </source>
</evidence>
<comment type="caution">
    <text evidence="3">The sequence shown here is derived from an EMBL/GenBank/DDBJ whole genome shotgun (WGS) entry which is preliminary data.</text>
</comment>
<accession>A0ABT3SAL4</accession>
<keyword evidence="2" id="KW-1133">Transmembrane helix</keyword>
<keyword evidence="2" id="KW-0812">Transmembrane</keyword>
<evidence type="ECO:0000313" key="3">
    <source>
        <dbReference type="EMBL" id="MCX2936528.1"/>
    </source>
</evidence>
<feature type="compositionally biased region" description="Basic and acidic residues" evidence="1">
    <location>
        <begin position="127"/>
        <end position="137"/>
    </location>
</feature>
<reference evidence="3 4" key="1">
    <citation type="submission" date="2022-11" db="EMBL/GenBank/DDBJ databases">
        <title>Mycobacterium sp. nov.</title>
        <authorList>
            <person name="Papic B."/>
            <person name="Spicic S."/>
            <person name="Duvnjak S."/>
        </authorList>
    </citation>
    <scope>NUCLEOTIDE SEQUENCE [LARGE SCALE GENOMIC DNA]</scope>
    <source>
        <strain evidence="3 4">CVI_P4</strain>
    </source>
</reference>
<protein>
    <submittedName>
        <fullName evidence="3">Uncharacterized protein</fullName>
    </submittedName>
</protein>
<feature type="compositionally biased region" description="Low complexity" evidence="1">
    <location>
        <begin position="71"/>
        <end position="113"/>
    </location>
</feature>
<keyword evidence="4" id="KW-1185">Reference proteome</keyword>
<feature type="transmembrane region" description="Helical" evidence="2">
    <location>
        <begin position="35"/>
        <end position="58"/>
    </location>
</feature>
<evidence type="ECO:0000313" key="4">
    <source>
        <dbReference type="Proteomes" id="UP001300745"/>
    </source>
</evidence>
<dbReference type="EMBL" id="JAPJDO010000004">
    <property type="protein sequence ID" value="MCX2936528.1"/>
    <property type="molecule type" value="Genomic_DNA"/>
</dbReference>
<evidence type="ECO:0000256" key="2">
    <source>
        <dbReference type="SAM" id="Phobius"/>
    </source>
</evidence>
<name>A0ABT3SAL4_9MYCO</name>
<feature type="region of interest" description="Disordered" evidence="1">
    <location>
        <begin position="1"/>
        <end position="31"/>
    </location>
</feature>
<gene>
    <name evidence="3" type="ORF">ORI27_07450</name>
</gene>
<organism evidence="3 4">
    <name type="scientific">Mycobacterium pinniadriaticum</name>
    <dbReference type="NCBI Taxonomy" id="2994102"/>
    <lineage>
        <taxon>Bacteria</taxon>
        <taxon>Bacillati</taxon>
        <taxon>Actinomycetota</taxon>
        <taxon>Actinomycetes</taxon>
        <taxon>Mycobacteriales</taxon>
        <taxon>Mycobacteriaceae</taxon>
        <taxon>Mycobacterium</taxon>
    </lineage>
</organism>
<sequence>MDTITGPDPVADTPTTRPLHLGAEQGGRPDGDRRWVSAFLGALGIVVLGVLVTAVVTVSHESSDPDQRTRPSAPVAGSTAAVTTTAAAPSPATQSPTRAPASWSATATAATEAAPPPVSLSAPKSEPSVRQRLHDMFPRLFPGH</sequence>
<feature type="region of interest" description="Disordered" evidence="1">
    <location>
        <begin position="59"/>
        <end position="144"/>
    </location>
</feature>
<keyword evidence="2" id="KW-0472">Membrane</keyword>